<comment type="function">
    <text evidence="1">In eubacteria ppGpp (guanosine 3'-diphosphate 5'-diphosphate) is a mediator of the stringent response that coordinates a variety of cellular activities in response to changes in nutritional abundance.</text>
</comment>
<dbReference type="InterPro" id="IPR004811">
    <property type="entry name" value="RelA/Spo_fam"/>
</dbReference>
<dbReference type="SMART" id="SM00954">
    <property type="entry name" value="RelA_SpoT"/>
    <property type="match status" value="1"/>
</dbReference>
<reference evidence="6" key="1">
    <citation type="submission" date="2016-05" db="EMBL/GenBank/DDBJ databases">
        <title>Draft genome of Corynebacterium afermentans subsp. afermentans LCDC 88199T.</title>
        <authorList>
            <person name="Bernier A.-M."/>
            <person name="Bernard K."/>
        </authorList>
    </citation>
    <scope>NUCLEOTIDE SEQUENCE [LARGE SCALE GENOMIC DNA]</scope>
    <source>
        <strain evidence="6">NML120819</strain>
    </source>
</reference>
<dbReference type="InterPro" id="IPR004095">
    <property type="entry name" value="TGS"/>
</dbReference>
<dbReference type="PROSITE" id="PS51671">
    <property type="entry name" value="ACT"/>
    <property type="match status" value="1"/>
</dbReference>
<dbReference type="Gene3D" id="3.30.70.260">
    <property type="match status" value="1"/>
</dbReference>
<dbReference type="PROSITE" id="PS51880">
    <property type="entry name" value="TGS"/>
    <property type="match status" value="1"/>
</dbReference>
<evidence type="ECO:0000259" key="4">
    <source>
        <dbReference type="PROSITE" id="PS51880"/>
    </source>
</evidence>
<dbReference type="GO" id="GO:0015949">
    <property type="term" value="P:nucleobase-containing small molecule interconversion"/>
    <property type="evidence" value="ECO:0007669"/>
    <property type="project" value="UniProtKB-ARBA"/>
</dbReference>
<dbReference type="Gene3D" id="3.10.20.30">
    <property type="match status" value="1"/>
</dbReference>
<proteinExistence type="inferred from homology"/>
<dbReference type="InterPro" id="IPR012675">
    <property type="entry name" value="Beta-grasp_dom_sf"/>
</dbReference>
<dbReference type="InterPro" id="IPR043519">
    <property type="entry name" value="NT_sf"/>
</dbReference>
<dbReference type="InterPro" id="IPR012676">
    <property type="entry name" value="TGS-like"/>
</dbReference>
<feature type="domain" description="ACT" evidence="2">
    <location>
        <begin position="637"/>
        <end position="713"/>
    </location>
</feature>
<feature type="domain" description="TGS" evidence="4">
    <location>
        <begin position="392"/>
        <end position="453"/>
    </location>
</feature>
<dbReference type="Pfam" id="PF19296">
    <property type="entry name" value="RelA_AH_RIS"/>
    <property type="match status" value="1"/>
</dbReference>
<evidence type="ECO:0000259" key="2">
    <source>
        <dbReference type="PROSITE" id="PS51671"/>
    </source>
</evidence>
<dbReference type="InterPro" id="IPR003607">
    <property type="entry name" value="HD/PDEase_dom"/>
</dbReference>
<organism evidence="5 6">
    <name type="scientific">Eikenella corrodens</name>
    <dbReference type="NCBI Taxonomy" id="539"/>
    <lineage>
        <taxon>Bacteria</taxon>
        <taxon>Pseudomonadati</taxon>
        <taxon>Pseudomonadota</taxon>
        <taxon>Betaproteobacteria</taxon>
        <taxon>Neisseriales</taxon>
        <taxon>Neisseriaceae</taxon>
        <taxon>Eikenella</taxon>
    </lineage>
</organism>
<dbReference type="FunFam" id="3.30.460.10:FF:000001">
    <property type="entry name" value="GTP pyrophosphokinase RelA"/>
    <property type="match status" value="1"/>
</dbReference>
<evidence type="ECO:0000313" key="6">
    <source>
        <dbReference type="Proteomes" id="UP000078103"/>
    </source>
</evidence>
<dbReference type="SUPFAM" id="SSF81271">
    <property type="entry name" value="TGS-like"/>
    <property type="match status" value="1"/>
</dbReference>
<dbReference type="InterPro" id="IPR002912">
    <property type="entry name" value="ACT_dom"/>
</dbReference>
<dbReference type="InterPro" id="IPR045600">
    <property type="entry name" value="RelA/SpoT_AH_RIS"/>
</dbReference>
<dbReference type="CDD" id="cd01668">
    <property type="entry name" value="TGS_RSH"/>
    <property type="match status" value="1"/>
</dbReference>
<dbReference type="PANTHER" id="PTHR21262:SF36">
    <property type="entry name" value="BIFUNCTIONAL (P)PPGPP SYNTHASE_HYDROLASE SPOT"/>
    <property type="match status" value="1"/>
</dbReference>
<comment type="similarity">
    <text evidence="1">Belongs to the relA/spoT family.</text>
</comment>
<feature type="domain" description="HD" evidence="3">
    <location>
        <begin position="53"/>
        <end position="152"/>
    </location>
</feature>
<dbReference type="InterPro" id="IPR045865">
    <property type="entry name" value="ACT-like_dom_sf"/>
</dbReference>
<keyword evidence="5" id="KW-0378">Hydrolase</keyword>
<dbReference type="AlphaFoldDB" id="A0A1A9RQB1"/>
<dbReference type="Gene3D" id="1.10.3210.10">
    <property type="entry name" value="Hypothetical protein af1432"/>
    <property type="match status" value="1"/>
</dbReference>
<dbReference type="InterPro" id="IPR033655">
    <property type="entry name" value="TGS_RelA/SpoT"/>
</dbReference>
<dbReference type="CDD" id="cd05399">
    <property type="entry name" value="NT_Rel-Spo_like"/>
    <property type="match status" value="1"/>
</dbReference>
<dbReference type="NCBIfam" id="TIGR00691">
    <property type="entry name" value="spoT_relA"/>
    <property type="match status" value="1"/>
</dbReference>
<dbReference type="GO" id="GO:0008728">
    <property type="term" value="F:GTP diphosphokinase activity"/>
    <property type="evidence" value="ECO:0007669"/>
    <property type="project" value="TreeGrafter"/>
</dbReference>
<dbReference type="Pfam" id="PF02824">
    <property type="entry name" value="TGS"/>
    <property type="match status" value="1"/>
</dbReference>
<dbReference type="SUPFAM" id="SSF81301">
    <property type="entry name" value="Nucleotidyltransferase"/>
    <property type="match status" value="1"/>
</dbReference>
<dbReference type="SUPFAM" id="SSF109604">
    <property type="entry name" value="HD-domain/PDEase-like"/>
    <property type="match status" value="1"/>
</dbReference>
<dbReference type="InterPro" id="IPR007685">
    <property type="entry name" value="RelA_SpoT"/>
</dbReference>
<evidence type="ECO:0000256" key="1">
    <source>
        <dbReference type="RuleBase" id="RU003847"/>
    </source>
</evidence>
<gene>
    <name evidence="5" type="ORF">A7P89_05835</name>
</gene>
<dbReference type="CDD" id="cd00077">
    <property type="entry name" value="HDc"/>
    <property type="match status" value="1"/>
</dbReference>
<dbReference type="Proteomes" id="UP000078103">
    <property type="component" value="Unassembled WGS sequence"/>
</dbReference>
<dbReference type="SMART" id="SM00471">
    <property type="entry name" value="HDc"/>
    <property type="match status" value="1"/>
</dbReference>
<dbReference type="InterPro" id="IPR006674">
    <property type="entry name" value="HD_domain"/>
</dbReference>
<dbReference type="Gene3D" id="3.30.460.10">
    <property type="entry name" value="Beta Polymerase, domain 2"/>
    <property type="match status" value="1"/>
</dbReference>
<dbReference type="Pfam" id="PF04607">
    <property type="entry name" value="RelA_SpoT"/>
    <property type="match status" value="1"/>
</dbReference>
<dbReference type="GO" id="GO:0005886">
    <property type="term" value="C:plasma membrane"/>
    <property type="evidence" value="ECO:0007669"/>
    <property type="project" value="TreeGrafter"/>
</dbReference>
<dbReference type="FunFam" id="1.10.3210.10:FF:000001">
    <property type="entry name" value="GTP pyrophosphokinase RelA"/>
    <property type="match status" value="1"/>
</dbReference>
<evidence type="ECO:0000313" key="5">
    <source>
        <dbReference type="EMBL" id="OAM22320.1"/>
    </source>
</evidence>
<dbReference type="GO" id="GO:0042594">
    <property type="term" value="P:response to starvation"/>
    <property type="evidence" value="ECO:0007669"/>
    <property type="project" value="TreeGrafter"/>
</dbReference>
<dbReference type="Pfam" id="PF13291">
    <property type="entry name" value="ACT_4"/>
    <property type="match status" value="1"/>
</dbReference>
<protein>
    <submittedName>
        <fullName evidence="5">Guanosine-3',5'-bis(Diphosphate) 3'-pyrophosphohydrolase</fullName>
    </submittedName>
</protein>
<dbReference type="PROSITE" id="PS51831">
    <property type="entry name" value="HD"/>
    <property type="match status" value="1"/>
</dbReference>
<evidence type="ECO:0000259" key="3">
    <source>
        <dbReference type="PROSITE" id="PS51831"/>
    </source>
</evidence>
<dbReference type="EMBL" id="LXSH01000017">
    <property type="protein sequence ID" value="OAM22320.1"/>
    <property type="molecule type" value="Genomic_DNA"/>
</dbReference>
<dbReference type="Pfam" id="PF13328">
    <property type="entry name" value="HD_4"/>
    <property type="match status" value="1"/>
</dbReference>
<dbReference type="GO" id="GO:0015969">
    <property type="term" value="P:guanosine tetraphosphate metabolic process"/>
    <property type="evidence" value="ECO:0007669"/>
    <property type="project" value="InterPro"/>
</dbReference>
<dbReference type="SUPFAM" id="SSF55021">
    <property type="entry name" value="ACT-like"/>
    <property type="match status" value="1"/>
</dbReference>
<comment type="caution">
    <text evidence="5">The sequence shown here is derived from an EMBL/GenBank/DDBJ whole genome shotgun (WGS) entry which is preliminary data.</text>
</comment>
<accession>A0A1A9RQB1</accession>
<dbReference type="GO" id="GO:0008893">
    <property type="term" value="F:guanosine-3',5'-bis(diphosphate) 3'-diphosphatase activity"/>
    <property type="evidence" value="ECO:0007669"/>
    <property type="project" value="TreeGrafter"/>
</dbReference>
<dbReference type="PANTHER" id="PTHR21262">
    <property type="entry name" value="GUANOSINE-3',5'-BIS DIPHOSPHATE 3'-PYROPHOSPHOHYDROLASE"/>
    <property type="match status" value="1"/>
</dbReference>
<sequence length="713" mass="79887">MNEVYHLIIERSRQSLLRAAGYLKTEDQSLLNRACDFGIRAHQNQFRNSGVPYITHPMAVAQQLAEWHIDAQGLCAGVLHDVLEDTGTSKEELAAEFGQTIADMVDGLSKLEKLEYDSQAEHQAESFRKLIMAMTKDIRVIIVKLSDRLHNMRTLDAKKPDSRRRIARETLEIYAQLANRIGLNHAYRELQDLSFKYLLPNRYAVLERARQASRRNRRDVVGKVLSAFSQRLVSANIEAKIRGREKNLYSIYKKMQDKKLHFSEVMDIYGFRVIVNNIPACYAALGALHSLYKPKPGHIKDYIAIPKANGYQSLHTTLVGPFGLPIEVQIRTREMDKVAEEGVASHLLYKNPATDPAAQRTHQWLQNILDFQAQGDNAIEFLEHVKVDLFPREVYVFTPKGKILVLPEGATPVDFAYAVHTDIGHRCIAARVNNNMVSLRTRLRTGDSVEIITSNTARPNPAWLNFVISGRARSAIRNKLKNIDRGDAVRLGEQLLQRALTALLPQELLLSEDLKQSYLDDLSRKNTSFEDILYDVGMGRLAPVSVAMHIAEIAGRQPESNGVKIAPISVGSSDSGRVQLASCCHPIPGDNIKALLVKDHGLIIHRDTCPNTLKAPPEQQLDANWEGIEQKKTYHTSITVSAKRAHGLLAAMAQAVSGQGADIESVDTLSSAQENSEGFIEFSFHLQISNLEQLEQIISALYAISQVRKVQRQ</sequence>
<name>A0A1A9RQB1_EIKCO</name>
<dbReference type="FunFam" id="3.10.20.30:FF:000002">
    <property type="entry name" value="GTP pyrophosphokinase (RelA/SpoT)"/>
    <property type="match status" value="1"/>
</dbReference>